<keyword evidence="10" id="KW-0274">FAD</keyword>
<evidence type="ECO:0000256" key="13">
    <source>
        <dbReference type="ARBA" id="ARBA00023304"/>
    </source>
</evidence>
<evidence type="ECO:0000313" key="19">
    <source>
        <dbReference type="EMBL" id="QUR67579.1"/>
    </source>
</evidence>
<name>A0A975JYU2_9MYCO</name>
<evidence type="ECO:0000256" key="2">
    <source>
        <dbReference type="ARBA" id="ARBA00001964"/>
    </source>
</evidence>
<evidence type="ECO:0000256" key="1">
    <source>
        <dbReference type="ARBA" id="ARBA00001946"/>
    </source>
</evidence>
<dbReference type="CDD" id="cd02004">
    <property type="entry name" value="TPP_BZL_OCoD_HPCL"/>
    <property type="match status" value="1"/>
</dbReference>
<evidence type="ECO:0000256" key="15">
    <source>
        <dbReference type="RuleBase" id="RU362132"/>
    </source>
</evidence>
<evidence type="ECO:0000256" key="7">
    <source>
        <dbReference type="ARBA" id="ARBA00022605"/>
    </source>
</evidence>
<keyword evidence="19" id="KW-0808">Transferase</keyword>
<keyword evidence="12 15" id="KW-0786">Thiamine pyrophosphate</keyword>
<keyword evidence="8" id="KW-0285">Flavoprotein</keyword>
<evidence type="ECO:0000313" key="20">
    <source>
        <dbReference type="Proteomes" id="UP000682202"/>
    </source>
</evidence>
<dbReference type="Proteomes" id="UP000682202">
    <property type="component" value="Chromosome"/>
</dbReference>
<comment type="cofactor">
    <cofactor evidence="1">
        <name>Mg(2+)</name>
        <dbReference type="ChEBI" id="CHEBI:18420"/>
    </cofactor>
</comment>
<dbReference type="GO" id="GO:0009099">
    <property type="term" value="P:L-valine biosynthetic process"/>
    <property type="evidence" value="ECO:0007669"/>
    <property type="project" value="TreeGrafter"/>
</dbReference>
<dbReference type="FunFam" id="3.40.50.970:FF:000044">
    <property type="entry name" value="Putative acetolactate synthase IlvG"/>
    <property type="match status" value="1"/>
</dbReference>
<dbReference type="InterPro" id="IPR012000">
    <property type="entry name" value="Thiamin_PyroP_enz_cen_dom"/>
</dbReference>
<dbReference type="GO" id="GO:0000287">
    <property type="term" value="F:magnesium ion binding"/>
    <property type="evidence" value="ECO:0007669"/>
    <property type="project" value="InterPro"/>
</dbReference>
<dbReference type="GO" id="GO:0009097">
    <property type="term" value="P:isoleucine biosynthetic process"/>
    <property type="evidence" value="ECO:0007669"/>
    <property type="project" value="TreeGrafter"/>
</dbReference>
<dbReference type="InterPro" id="IPR029035">
    <property type="entry name" value="DHS-like_NAD/FAD-binding_dom"/>
</dbReference>
<dbReference type="Gene3D" id="3.40.50.970">
    <property type="match status" value="2"/>
</dbReference>
<comment type="pathway">
    <text evidence="4">Amino-acid biosynthesis; L-valine biosynthesis; L-valine from pyruvate: step 1/4.</text>
</comment>
<dbReference type="KEGG" id="mspg:F6B93_11140"/>
<evidence type="ECO:0000256" key="6">
    <source>
        <dbReference type="ARBA" id="ARBA00013145"/>
    </source>
</evidence>
<keyword evidence="9" id="KW-0479">Metal-binding</keyword>
<evidence type="ECO:0000256" key="12">
    <source>
        <dbReference type="ARBA" id="ARBA00023052"/>
    </source>
</evidence>
<dbReference type="InterPro" id="IPR029061">
    <property type="entry name" value="THDP-binding"/>
</dbReference>
<dbReference type="GO" id="GO:0050660">
    <property type="term" value="F:flavin adenine dinucleotide binding"/>
    <property type="evidence" value="ECO:0007669"/>
    <property type="project" value="TreeGrafter"/>
</dbReference>
<dbReference type="InterPro" id="IPR011766">
    <property type="entry name" value="TPP_enzyme_TPP-bd"/>
</dbReference>
<keyword evidence="7" id="KW-0028">Amino-acid biosynthesis</keyword>
<evidence type="ECO:0000256" key="11">
    <source>
        <dbReference type="ARBA" id="ARBA00022842"/>
    </source>
</evidence>
<dbReference type="Pfam" id="PF02775">
    <property type="entry name" value="TPP_enzyme_C"/>
    <property type="match status" value="1"/>
</dbReference>
<dbReference type="PROSITE" id="PS00187">
    <property type="entry name" value="TPP_ENZYMES"/>
    <property type="match status" value="1"/>
</dbReference>
<dbReference type="Pfam" id="PF00205">
    <property type="entry name" value="TPP_enzyme_M"/>
    <property type="match status" value="1"/>
</dbReference>
<comment type="catalytic activity">
    <reaction evidence="14">
        <text>2 pyruvate + H(+) = (2S)-2-acetolactate + CO2</text>
        <dbReference type="Rhea" id="RHEA:25249"/>
        <dbReference type="ChEBI" id="CHEBI:15361"/>
        <dbReference type="ChEBI" id="CHEBI:15378"/>
        <dbReference type="ChEBI" id="CHEBI:16526"/>
        <dbReference type="ChEBI" id="CHEBI:58476"/>
        <dbReference type="EC" id="2.2.1.6"/>
    </reaction>
</comment>
<keyword evidence="11" id="KW-0460">Magnesium</keyword>
<evidence type="ECO:0000256" key="14">
    <source>
        <dbReference type="ARBA" id="ARBA00048670"/>
    </source>
</evidence>
<accession>A0A975JYU2</accession>
<dbReference type="GO" id="GO:0030976">
    <property type="term" value="F:thiamine pyrophosphate binding"/>
    <property type="evidence" value="ECO:0007669"/>
    <property type="project" value="InterPro"/>
</dbReference>
<dbReference type="PANTHER" id="PTHR18968:SF166">
    <property type="entry name" value="2-HYDROXYACYL-COA LYASE 2"/>
    <property type="match status" value="1"/>
</dbReference>
<dbReference type="AlphaFoldDB" id="A0A975JYU2"/>
<evidence type="ECO:0000256" key="4">
    <source>
        <dbReference type="ARBA" id="ARBA00005025"/>
    </source>
</evidence>
<evidence type="ECO:0000256" key="5">
    <source>
        <dbReference type="ARBA" id="ARBA00007812"/>
    </source>
</evidence>
<feature type="domain" description="Thiamine pyrophosphate enzyme central" evidence="16">
    <location>
        <begin position="199"/>
        <end position="326"/>
    </location>
</feature>
<sequence length="547" mass="57829">MSIDAVPTETMHAGRLIARRLKASGIDTLFTLSGGHLFSIYDGCRDEGIRLIDTRHEQTAAFAAEGWSKVTRVPGVAALTAGPGVTNGMSAMAAAQQNQSPLVVLGGRAPAARWGMGSLQEIDHVPFVAPLCRLAATAQSADDAGRLIDHALQAAVAAPSGVAFVDFPIDHVFSLSTDDGRPGALADLPAAAGADHQALDRAADLLSAARRPVIMAGTNVWWGHGEQALLRLAEAMRIPVLMNGMARGVVPADHELAFSRARAKALGEADVAVVVGVPMDFRLGFGKVFGEHTQLVVADRAEPQRQPPRPIAAGLYGDLTAILSALAEPGGTNHEDWIDELRTTETAARDQERSELADDRSPLHPLRVYAELAPLLDRDAVVVIDAGDFGSYAGRVIDSYLPGCWLDSGPFGCLGSGPGYALAAKLAQPQRQVVLLQGDGAFGFSGMEWDTLARHHVPVVSVVGNNGIWGLEKHPMEALYGYSVVAELRPETRYDEVVRALGGHGELVSAPGELRPALERAFASGLPAVVNVLTEPSIAYPRRSNLA</sequence>
<dbReference type="InterPro" id="IPR012001">
    <property type="entry name" value="Thiamin_PyroP_enz_TPP-bd_dom"/>
</dbReference>
<dbReference type="PANTHER" id="PTHR18968">
    <property type="entry name" value="THIAMINE PYROPHOSPHATE ENZYMES"/>
    <property type="match status" value="1"/>
</dbReference>
<dbReference type="GO" id="GO:0003984">
    <property type="term" value="F:acetolactate synthase activity"/>
    <property type="evidence" value="ECO:0007669"/>
    <property type="project" value="UniProtKB-EC"/>
</dbReference>
<keyword evidence="13" id="KW-0100">Branched-chain amino acid biosynthesis</keyword>
<evidence type="ECO:0000256" key="8">
    <source>
        <dbReference type="ARBA" id="ARBA00022630"/>
    </source>
</evidence>
<keyword evidence="20" id="KW-1185">Reference proteome</keyword>
<comment type="similarity">
    <text evidence="5 15">Belongs to the TPP enzyme family.</text>
</comment>
<dbReference type="EC" id="2.2.1.6" evidence="6"/>
<evidence type="ECO:0000259" key="17">
    <source>
        <dbReference type="Pfam" id="PF02775"/>
    </source>
</evidence>
<dbReference type="GO" id="GO:0005948">
    <property type="term" value="C:acetolactate synthase complex"/>
    <property type="evidence" value="ECO:0007669"/>
    <property type="project" value="TreeGrafter"/>
</dbReference>
<evidence type="ECO:0000256" key="10">
    <source>
        <dbReference type="ARBA" id="ARBA00022827"/>
    </source>
</evidence>
<dbReference type="SUPFAM" id="SSF52467">
    <property type="entry name" value="DHS-like NAD/FAD-binding domain"/>
    <property type="match status" value="1"/>
</dbReference>
<dbReference type="InterPro" id="IPR000399">
    <property type="entry name" value="TPP-bd_CS"/>
</dbReference>
<feature type="domain" description="Thiamine pyrophosphate enzyme TPP-binding" evidence="17">
    <location>
        <begin position="385"/>
        <end position="532"/>
    </location>
</feature>
<dbReference type="CDD" id="cd07035">
    <property type="entry name" value="TPP_PYR_POX_like"/>
    <property type="match status" value="1"/>
</dbReference>
<comment type="cofactor">
    <cofactor evidence="2">
        <name>thiamine diphosphate</name>
        <dbReference type="ChEBI" id="CHEBI:58937"/>
    </cofactor>
</comment>
<gene>
    <name evidence="19" type="ORF">F6B93_11140</name>
</gene>
<dbReference type="SUPFAM" id="SSF52518">
    <property type="entry name" value="Thiamin diphosphate-binding fold (THDP-binding)"/>
    <property type="match status" value="2"/>
</dbReference>
<dbReference type="RefSeq" id="WP_211699154.1">
    <property type="nucleotide sequence ID" value="NZ_CP046600.1"/>
</dbReference>
<dbReference type="NCBIfam" id="NF004516">
    <property type="entry name" value="PRK05858.1"/>
    <property type="match status" value="1"/>
</dbReference>
<evidence type="ECO:0000256" key="3">
    <source>
        <dbReference type="ARBA" id="ARBA00004974"/>
    </source>
</evidence>
<protein>
    <recommendedName>
        <fullName evidence="6">acetolactate synthase</fullName>
        <ecNumber evidence="6">2.2.1.6</ecNumber>
    </recommendedName>
</protein>
<dbReference type="InterPro" id="IPR045229">
    <property type="entry name" value="TPP_enz"/>
</dbReference>
<dbReference type="Pfam" id="PF02776">
    <property type="entry name" value="TPP_enzyme_N"/>
    <property type="match status" value="1"/>
</dbReference>
<proteinExistence type="inferred from homology"/>
<evidence type="ECO:0000259" key="18">
    <source>
        <dbReference type="Pfam" id="PF02776"/>
    </source>
</evidence>
<dbReference type="Gene3D" id="3.40.50.1220">
    <property type="entry name" value="TPP-binding domain"/>
    <property type="match status" value="1"/>
</dbReference>
<organism evidence="19 20">
    <name type="scientific">Mycobacterium spongiae</name>
    <dbReference type="NCBI Taxonomy" id="886343"/>
    <lineage>
        <taxon>Bacteria</taxon>
        <taxon>Bacillati</taxon>
        <taxon>Actinomycetota</taxon>
        <taxon>Actinomycetes</taxon>
        <taxon>Mycobacteriales</taxon>
        <taxon>Mycobacteriaceae</taxon>
        <taxon>Mycobacterium</taxon>
    </lineage>
</organism>
<feature type="domain" description="Thiamine pyrophosphate enzyme N-terminal TPP-binding" evidence="18">
    <location>
        <begin position="11"/>
        <end position="125"/>
    </location>
</feature>
<reference evidence="19" key="1">
    <citation type="submission" date="2019-12" db="EMBL/GenBank/DDBJ databases">
        <title>Mycobacterium spongiae sp. nov.</title>
        <authorList>
            <person name="Stinear T."/>
        </authorList>
    </citation>
    <scope>NUCLEOTIDE SEQUENCE</scope>
    <source>
        <strain evidence="19">FSD4b-SM</strain>
    </source>
</reference>
<evidence type="ECO:0000259" key="16">
    <source>
        <dbReference type="Pfam" id="PF00205"/>
    </source>
</evidence>
<comment type="pathway">
    <text evidence="3">Amino-acid biosynthesis; L-isoleucine biosynthesis; L-isoleucine from 2-oxobutanoate: step 1/4.</text>
</comment>
<dbReference type="EMBL" id="CP046600">
    <property type="protein sequence ID" value="QUR67579.1"/>
    <property type="molecule type" value="Genomic_DNA"/>
</dbReference>
<evidence type="ECO:0000256" key="9">
    <source>
        <dbReference type="ARBA" id="ARBA00022723"/>
    </source>
</evidence>